<evidence type="ECO:0000256" key="1">
    <source>
        <dbReference type="SAM" id="MobiDB-lite"/>
    </source>
</evidence>
<dbReference type="Proteomes" id="UP000067626">
    <property type="component" value="Chromosome"/>
</dbReference>
<keyword evidence="4" id="KW-1185">Reference proteome</keyword>
<feature type="compositionally biased region" description="Low complexity" evidence="1">
    <location>
        <begin position="94"/>
        <end position="118"/>
    </location>
</feature>
<keyword evidence="2" id="KW-1133">Transmembrane helix</keyword>
<dbReference type="EMBL" id="CP012159">
    <property type="protein sequence ID" value="AKT39172.1"/>
    <property type="molecule type" value="Genomic_DNA"/>
</dbReference>
<dbReference type="AlphaFoldDB" id="A0A0K1EER1"/>
<dbReference type="STRING" id="52.CMC5_033190"/>
<evidence type="ECO:0000313" key="4">
    <source>
        <dbReference type="Proteomes" id="UP000067626"/>
    </source>
</evidence>
<feature type="compositionally biased region" description="Basic residues" evidence="1">
    <location>
        <begin position="147"/>
        <end position="156"/>
    </location>
</feature>
<organism evidence="3 4">
    <name type="scientific">Chondromyces crocatus</name>
    <dbReference type="NCBI Taxonomy" id="52"/>
    <lineage>
        <taxon>Bacteria</taxon>
        <taxon>Pseudomonadati</taxon>
        <taxon>Myxococcota</taxon>
        <taxon>Polyangia</taxon>
        <taxon>Polyangiales</taxon>
        <taxon>Polyangiaceae</taxon>
        <taxon>Chondromyces</taxon>
    </lineage>
</organism>
<dbReference type="KEGG" id="ccro:CMC5_033190"/>
<evidence type="ECO:0000313" key="3">
    <source>
        <dbReference type="EMBL" id="AKT39172.1"/>
    </source>
</evidence>
<dbReference type="RefSeq" id="WP_050431306.1">
    <property type="nucleotide sequence ID" value="NZ_CP012159.1"/>
</dbReference>
<accession>A0A0K1EER1</accession>
<proteinExistence type="predicted"/>
<name>A0A0K1EER1_CHOCO</name>
<protein>
    <submittedName>
        <fullName evidence="3">Uncharacterized protein</fullName>
    </submittedName>
</protein>
<feature type="transmembrane region" description="Helical" evidence="2">
    <location>
        <begin position="48"/>
        <end position="67"/>
    </location>
</feature>
<reference evidence="3 4" key="1">
    <citation type="submission" date="2015-07" db="EMBL/GenBank/DDBJ databases">
        <title>Genome analysis of myxobacterium Chondromyces crocatus Cm c5 reveals a high potential for natural compound synthesis and the genetic basis for the loss of fruiting body formation.</title>
        <authorList>
            <person name="Zaburannyi N."/>
            <person name="Bunk B."/>
            <person name="Maier J."/>
            <person name="Overmann J."/>
            <person name="Mueller R."/>
        </authorList>
    </citation>
    <scope>NUCLEOTIDE SEQUENCE [LARGE SCALE GENOMIC DNA]</scope>
    <source>
        <strain evidence="3 4">Cm c5</strain>
    </source>
</reference>
<keyword evidence="2" id="KW-0472">Membrane</keyword>
<sequence length="156" mass="15258">MMVAEGEAPPDGPWGTGTERRARVALVGGGLLLLAGLGFVGIGPSEVGRVLAVVGLLATIYGVHTFGRLGPEGEDGGSTEARKGAGAGDREGAGRSAVAGAGEGASAAHRTGPDESAGAGAGEGADESATADEGPSAGNREGERAREGRKKRRRAG</sequence>
<feature type="transmembrane region" description="Helical" evidence="2">
    <location>
        <begin position="24"/>
        <end position="42"/>
    </location>
</feature>
<evidence type="ECO:0000256" key="2">
    <source>
        <dbReference type="SAM" id="Phobius"/>
    </source>
</evidence>
<gene>
    <name evidence="3" type="ORF">CMC5_033190</name>
</gene>
<feature type="region of interest" description="Disordered" evidence="1">
    <location>
        <begin position="66"/>
        <end position="156"/>
    </location>
</feature>
<feature type="compositionally biased region" description="Basic and acidic residues" evidence="1">
    <location>
        <begin position="80"/>
        <end position="93"/>
    </location>
</feature>
<keyword evidence="2" id="KW-0812">Transmembrane</keyword>